<evidence type="ECO:0000313" key="2">
    <source>
        <dbReference type="EMBL" id="KAJ9600500.1"/>
    </source>
</evidence>
<organism evidence="2 3">
    <name type="scientific">Diploptera punctata</name>
    <name type="common">Pacific beetle cockroach</name>
    <dbReference type="NCBI Taxonomy" id="6984"/>
    <lineage>
        <taxon>Eukaryota</taxon>
        <taxon>Metazoa</taxon>
        <taxon>Ecdysozoa</taxon>
        <taxon>Arthropoda</taxon>
        <taxon>Hexapoda</taxon>
        <taxon>Insecta</taxon>
        <taxon>Pterygota</taxon>
        <taxon>Neoptera</taxon>
        <taxon>Polyneoptera</taxon>
        <taxon>Dictyoptera</taxon>
        <taxon>Blattodea</taxon>
        <taxon>Blaberoidea</taxon>
        <taxon>Blaberidae</taxon>
        <taxon>Diplopterinae</taxon>
        <taxon>Diploptera</taxon>
    </lineage>
</organism>
<dbReference type="InterPro" id="IPR016181">
    <property type="entry name" value="Acyl_CoA_acyltransferase"/>
</dbReference>
<gene>
    <name evidence="2" type="ORF">L9F63_009270</name>
</gene>
<keyword evidence="1" id="KW-0472">Membrane</keyword>
<reference evidence="2" key="2">
    <citation type="submission" date="2023-05" db="EMBL/GenBank/DDBJ databases">
        <authorList>
            <person name="Fouks B."/>
        </authorList>
    </citation>
    <scope>NUCLEOTIDE SEQUENCE</scope>
    <source>
        <strain evidence="2">Stay&amp;Tobe</strain>
        <tissue evidence="2">Testes</tissue>
    </source>
</reference>
<keyword evidence="3" id="KW-1185">Reference proteome</keyword>
<feature type="non-terminal residue" evidence="2">
    <location>
        <position position="1"/>
    </location>
</feature>
<sequence length="80" mass="8962">SHGTGIGKVLMEHSRKMAMSAGYSLLYVLCTSYYSYRIAGNMGMQCVYILLYSEYKNEQGNPVFVPPAPQSEVTVFIEKL</sequence>
<proteinExistence type="predicted"/>
<dbReference type="SUPFAM" id="SSF55729">
    <property type="entry name" value="Acyl-CoA N-acyltransferases (Nat)"/>
    <property type="match status" value="1"/>
</dbReference>
<evidence type="ECO:0000256" key="1">
    <source>
        <dbReference type="SAM" id="Phobius"/>
    </source>
</evidence>
<evidence type="ECO:0008006" key="4">
    <source>
        <dbReference type="Google" id="ProtNLM"/>
    </source>
</evidence>
<name>A0AAD8AJW2_DIPPU</name>
<evidence type="ECO:0000313" key="3">
    <source>
        <dbReference type="Proteomes" id="UP001233999"/>
    </source>
</evidence>
<dbReference type="AlphaFoldDB" id="A0AAD8AJW2"/>
<reference evidence="2" key="1">
    <citation type="journal article" date="2023" name="IScience">
        <title>Live-bearing cockroach genome reveals convergent evolutionary mechanisms linked to viviparity in insects and beyond.</title>
        <authorList>
            <person name="Fouks B."/>
            <person name="Harrison M.C."/>
            <person name="Mikhailova A.A."/>
            <person name="Marchal E."/>
            <person name="English S."/>
            <person name="Carruthers M."/>
            <person name="Jennings E.C."/>
            <person name="Chiamaka E.L."/>
            <person name="Frigard R.A."/>
            <person name="Pippel M."/>
            <person name="Attardo G.M."/>
            <person name="Benoit J.B."/>
            <person name="Bornberg-Bauer E."/>
            <person name="Tobe S.S."/>
        </authorList>
    </citation>
    <scope>NUCLEOTIDE SEQUENCE</scope>
    <source>
        <strain evidence="2">Stay&amp;Tobe</strain>
    </source>
</reference>
<dbReference type="EMBL" id="JASPKZ010000419">
    <property type="protein sequence ID" value="KAJ9600500.1"/>
    <property type="molecule type" value="Genomic_DNA"/>
</dbReference>
<dbReference type="Proteomes" id="UP001233999">
    <property type="component" value="Unassembled WGS sequence"/>
</dbReference>
<comment type="caution">
    <text evidence="2">The sequence shown here is derived from an EMBL/GenBank/DDBJ whole genome shotgun (WGS) entry which is preliminary data.</text>
</comment>
<keyword evidence="1" id="KW-1133">Transmembrane helix</keyword>
<accession>A0AAD8AJW2</accession>
<dbReference type="Gene3D" id="3.40.630.30">
    <property type="match status" value="1"/>
</dbReference>
<feature type="transmembrane region" description="Helical" evidence="1">
    <location>
        <begin position="17"/>
        <end position="36"/>
    </location>
</feature>
<protein>
    <recommendedName>
        <fullName evidence="4">N-acetyltransferase domain-containing protein</fullName>
    </recommendedName>
</protein>
<keyword evidence="1" id="KW-0812">Transmembrane</keyword>